<name>A0A6J5SW10_9CAUD</name>
<protein>
    <submittedName>
        <fullName evidence="1">Uncharacterized protein</fullName>
    </submittedName>
</protein>
<reference evidence="1" key="1">
    <citation type="submission" date="2020-05" db="EMBL/GenBank/DDBJ databases">
        <authorList>
            <person name="Chiriac C."/>
            <person name="Salcher M."/>
            <person name="Ghai R."/>
            <person name="Kavagutti S V."/>
        </authorList>
    </citation>
    <scope>NUCLEOTIDE SEQUENCE</scope>
</reference>
<proteinExistence type="predicted"/>
<gene>
    <name evidence="1" type="ORF">UFOVP1605_50</name>
</gene>
<accession>A0A6J5SW10</accession>
<sequence length="60" mass="6914">MNHNFTQHSIGKLIYQKGCFMATLTNDAAKHIHDNYRNNIKQIDAELSARGIKSLKQKRT</sequence>
<dbReference type="EMBL" id="LR797468">
    <property type="protein sequence ID" value="CAB4218821.1"/>
    <property type="molecule type" value="Genomic_DNA"/>
</dbReference>
<evidence type="ECO:0000313" key="1">
    <source>
        <dbReference type="EMBL" id="CAB4218821.1"/>
    </source>
</evidence>
<organism evidence="1">
    <name type="scientific">uncultured Caudovirales phage</name>
    <dbReference type="NCBI Taxonomy" id="2100421"/>
    <lineage>
        <taxon>Viruses</taxon>
        <taxon>Duplodnaviria</taxon>
        <taxon>Heunggongvirae</taxon>
        <taxon>Uroviricota</taxon>
        <taxon>Caudoviricetes</taxon>
        <taxon>Peduoviridae</taxon>
        <taxon>Maltschvirus</taxon>
        <taxon>Maltschvirus maltsch</taxon>
    </lineage>
</organism>